<gene>
    <name evidence="2" type="ORF">A6302_03386</name>
</gene>
<proteinExistence type="predicted"/>
<keyword evidence="1" id="KW-0812">Transmembrane</keyword>
<reference evidence="2 3" key="1">
    <citation type="submission" date="2016-07" db="EMBL/GenBank/DDBJ databases">
        <title>Draft Genome Sequence of Methylobrevis pamukkalensis PK2.</title>
        <authorList>
            <person name="Vasilenko O.V."/>
            <person name="Doronina N.V."/>
            <person name="Shmareva M.N."/>
            <person name="Tarlachkov S.V."/>
            <person name="Mustakhimov I."/>
            <person name="Trotsenko Y.A."/>
        </authorList>
    </citation>
    <scope>NUCLEOTIDE SEQUENCE [LARGE SCALE GENOMIC DNA]</scope>
    <source>
        <strain evidence="2 3">PK2</strain>
    </source>
</reference>
<name>A0A1E3GZ09_9HYPH</name>
<dbReference type="AlphaFoldDB" id="A0A1E3GZ09"/>
<accession>A0A1E3GZ09</accession>
<comment type="caution">
    <text evidence="2">The sequence shown here is derived from an EMBL/GenBank/DDBJ whole genome shotgun (WGS) entry which is preliminary data.</text>
</comment>
<keyword evidence="1" id="KW-0472">Membrane</keyword>
<keyword evidence="3" id="KW-1185">Reference proteome</keyword>
<keyword evidence="1" id="KW-1133">Transmembrane helix</keyword>
<organism evidence="2 3">
    <name type="scientific">Methylobrevis pamukkalensis</name>
    <dbReference type="NCBI Taxonomy" id="1439726"/>
    <lineage>
        <taxon>Bacteria</taxon>
        <taxon>Pseudomonadati</taxon>
        <taxon>Pseudomonadota</taxon>
        <taxon>Alphaproteobacteria</taxon>
        <taxon>Hyphomicrobiales</taxon>
        <taxon>Pleomorphomonadaceae</taxon>
        <taxon>Methylobrevis</taxon>
    </lineage>
</organism>
<dbReference type="RefSeq" id="WP_069307747.1">
    <property type="nucleotide sequence ID" value="NZ_MCRJ01000098.1"/>
</dbReference>
<feature type="transmembrane region" description="Helical" evidence="1">
    <location>
        <begin position="56"/>
        <end position="79"/>
    </location>
</feature>
<protein>
    <submittedName>
        <fullName evidence="2">Uncharacterized protein</fullName>
    </submittedName>
</protein>
<evidence type="ECO:0000313" key="2">
    <source>
        <dbReference type="EMBL" id="ODN69300.1"/>
    </source>
</evidence>
<feature type="transmembrane region" description="Helical" evidence="1">
    <location>
        <begin position="125"/>
        <end position="151"/>
    </location>
</feature>
<feature type="transmembrane region" description="Helical" evidence="1">
    <location>
        <begin position="91"/>
        <end position="113"/>
    </location>
</feature>
<evidence type="ECO:0000313" key="3">
    <source>
        <dbReference type="Proteomes" id="UP000094622"/>
    </source>
</evidence>
<sequence length="240" mass="24757">MYLLFRSIMVIVFFLVWMVLWQVIALAIVAAGPILGGMALADLPKLMPTGEGTPSPFVIAAGLTLVGNIFLVMCAMLISEYVPSAGRFVAACFKAAFVLMLLFGVPFAAYLFMGELSDAEKLPPVIVFALAMLVPTVIVAFVLAPPFLAWVSERPRGRKPATVAAPPQIDGISADTAANAPVSTAAEPVAAPAAPMPGPMPGSVQGPIMGPVTAPAPVASRPVAPAAHGPIVMPAETSRA</sequence>
<evidence type="ECO:0000256" key="1">
    <source>
        <dbReference type="SAM" id="Phobius"/>
    </source>
</evidence>
<dbReference type="EMBL" id="MCRJ01000098">
    <property type="protein sequence ID" value="ODN69300.1"/>
    <property type="molecule type" value="Genomic_DNA"/>
</dbReference>
<dbReference type="OrthoDB" id="9893982at2"/>
<dbReference type="Proteomes" id="UP000094622">
    <property type="component" value="Unassembled WGS sequence"/>
</dbReference>
<feature type="transmembrane region" description="Helical" evidence="1">
    <location>
        <begin position="12"/>
        <end position="36"/>
    </location>
</feature>